<dbReference type="Gene3D" id="1.10.8.60">
    <property type="match status" value="1"/>
</dbReference>
<reference evidence="8 9" key="1">
    <citation type="journal article" date="2017" name="Mol. Ecol.">
        <title>Comparative and population genomic landscape of Phellinus noxius: A hypervariable fungus causing root rot in trees.</title>
        <authorList>
            <person name="Chung C.L."/>
            <person name="Lee T.J."/>
            <person name="Akiba M."/>
            <person name="Lee H.H."/>
            <person name="Kuo T.H."/>
            <person name="Liu D."/>
            <person name="Ke H.M."/>
            <person name="Yokoi T."/>
            <person name="Roa M.B."/>
            <person name="Lu M.J."/>
            <person name="Chang Y.Y."/>
            <person name="Ann P.J."/>
            <person name="Tsai J.N."/>
            <person name="Chen C.Y."/>
            <person name="Tzean S.S."/>
            <person name="Ota Y."/>
            <person name="Hattori T."/>
            <person name="Sahashi N."/>
            <person name="Liou R.F."/>
            <person name="Kikuchi T."/>
            <person name="Tsai I.J."/>
        </authorList>
    </citation>
    <scope>NUCLEOTIDE SEQUENCE [LARGE SCALE GENOMIC DNA]</scope>
    <source>
        <strain evidence="8 9">FFPRI411160</strain>
    </source>
</reference>
<dbReference type="InterPro" id="IPR041569">
    <property type="entry name" value="AAA_lid_3"/>
</dbReference>
<evidence type="ECO:0000256" key="2">
    <source>
        <dbReference type="ARBA" id="ARBA00022741"/>
    </source>
</evidence>
<evidence type="ECO:0000256" key="6">
    <source>
        <dbReference type="SAM" id="MobiDB-lite"/>
    </source>
</evidence>
<feature type="domain" description="AAA+ ATPase" evidence="7">
    <location>
        <begin position="746"/>
        <end position="886"/>
    </location>
</feature>
<evidence type="ECO:0000256" key="1">
    <source>
        <dbReference type="ARBA" id="ARBA00004572"/>
    </source>
</evidence>
<dbReference type="SUPFAM" id="SSF52540">
    <property type="entry name" value="P-loop containing nucleoside triphosphate hydrolases"/>
    <property type="match status" value="1"/>
</dbReference>
<dbReference type="Pfam" id="PF17862">
    <property type="entry name" value="AAA_lid_3"/>
    <property type="match status" value="1"/>
</dbReference>
<dbReference type="InterPro" id="IPR003960">
    <property type="entry name" value="ATPase_AAA_CS"/>
</dbReference>
<feature type="compositionally biased region" description="Pro residues" evidence="6">
    <location>
        <begin position="72"/>
        <end position="82"/>
    </location>
</feature>
<evidence type="ECO:0000313" key="9">
    <source>
        <dbReference type="Proteomes" id="UP000217199"/>
    </source>
</evidence>
<keyword evidence="3" id="KW-1000">Mitochondrion outer membrane</keyword>
<dbReference type="EMBL" id="NBII01000001">
    <property type="protein sequence ID" value="PAV23623.1"/>
    <property type="molecule type" value="Genomic_DNA"/>
</dbReference>
<dbReference type="Pfam" id="PF00004">
    <property type="entry name" value="AAA"/>
    <property type="match status" value="1"/>
</dbReference>
<gene>
    <name evidence="8" type="ORF">PNOK_0069100</name>
</gene>
<keyword evidence="4" id="KW-0067">ATP-binding</keyword>
<dbReference type="PANTHER" id="PTHR45644">
    <property type="entry name" value="AAA ATPASE, PUTATIVE (AFU_ORTHOLOGUE AFUA_2G12920)-RELATED-RELATED"/>
    <property type="match status" value="1"/>
</dbReference>
<protein>
    <submittedName>
        <fullName evidence="8">AAA-domain-containing</fullName>
    </submittedName>
</protein>
<feature type="region of interest" description="Disordered" evidence="6">
    <location>
        <begin position="33"/>
        <end position="115"/>
    </location>
</feature>
<keyword evidence="5" id="KW-0496">Mitochondrion</keyword>
<dbReference type="GO" id="GO:0005741">
    <property type="term" value="C:mitochondrial outer membrane"/>
    <property type="evidence" value="ECO:0007669"/>
    <property type="project" value="UniProtKB-SubCell"/>
</dbReference>
<dbReference type="GO" id="GO:0005524">
    <property type="term" value="F:ATP binding"/>
    <property type="evidence" value="ECO:0007669"/>
    <property type="project" value="UniProtKB-KW"/>
</dbReference>
<dbReference type="Proteomes" id="UP000217199">
    <property type="component" value="Unassembled WGS sequence"/>
</dbReference>
<keyword evidence="9" id="KW-1185">Reference proteome</keyword>
<evidence type="ECO:0000259" key="7">
    <source>
        <dbReference type="SMART" id="SM00382"/>
    </source>
</evidence>
<evidence type="ECO:0000256" key="4">
    <source>
        <dbReference type="ARBA" id="ARBA00022840"/>
    </source>
</evidence>
<dbReference type="Gene3D" id="3.40.50.300">
    <property type="entry name" value="P-loop containing nucleotide triphosphate hydrolases"/>
    <property type="match status" value="1"/>
</dbReference>
<dbReference type="SMART" id="SM00382">
    <property type="entry name" value="AAA"/>
    <property type="match status" value="1"/>
</dbReference>
<feature type="region of interest" description="Disordered" evidence="6">
    <location>
        <begin position="951"/>
        <end position="978"/>
    </location>
</feature>
<proteinExistence type="predicted"/>
<dbReference type="STRING" id="2282107.A0A286UVJ4"/>
<dbReference type="InterPro" id="IPR003593">
    <property type="entry name" value="AAA+_ATPase"/>
</dbReference>
<dbReference type="PANTHER" id="PTHR45644:SF56">
    <property type="entry name" value="AAA ATPASE, PUTATIVE (AFU_ORTHOLOGUE AFUA_2G12920)-RELATED"/>
    <property type="match status" value="1"/>
</dbReference>
<evidence type="ECO:0000313" key="8">
    <source>
        <dbReference type="EMBL" id="PAV23623.1"/>
    </source>
</evidence>
<dbReference type="OrthoDB" id="39734at2759"/>
<dbReference type="PROSITE" id="PS00674">
    <property type="entry name" value="AAA"/>
    <property type="match status" value="1"/>
</dbReference>
<name>A0A286UVJ4_9AGAM</name>
<dbReference type="AlphaFoldDB" id="A0A286UVJ4"/>
<feature type="region of interest" description="Disordered" evidence="6">
    <location>
        <begin position="232"/>
        <end position="264"/>
    </location>
</feature>
<dbReference type="InterPro" id="IPR051701">
    <property type="entry name" value="Mito_OM_Translocase_MSP1"/>
</dbReference>
<dbReference type="InParanoid" id="A0A286UVJ4"/>
<accession>A0A286UVJ4</accession>
<evidence type="ECO:0000256" key="3">
    <source>
        <dbReference type="ARBA" id="ARBA00022787"/>
    </source>
</evidence>
<keyword evidence="2" id="KW-0547">Nucleotide-binding</keyword>
<feature type="compositionally biased region" description="Pro residues" evidence="6">
    <location>
        <begin position="232"/>
        <end position="246"/>
    </location>
</feature>
<comment type="subcellular location">
    <subcellularLocation>
        <location evidence="1">Mitochondrion outer membrane</location>
        <topology evidence="1">Single-pass membrane protein</topology>
    </subcellularLocation>
</comment>
<evidence type="ECO:0000256" key="5">
    <source>
        <dbReference type="ARBA" id="ARBA00023128"/>
    </source>
</evidence>
<keyword evidence="3" id="KW-0472">Membrane</keyword>
<dbReference type="InterPro" id="IPR003959">
    <property type="entry name" value="ATPase_AAA_core"/>
</dbReference>
<feature type="compositionally biased region" description="Polar residues" evidence="6">
    <location>
        <begin position="954"/>
        <end position="978"/>
    </location>
</feature>
<dbReference type="InterPro" id="IPR027417">
    <property type="entry name" value="P-loop_NTPase"/>
</dbReference>
<comment type="caution">
    <text evidence="8">The sequence shown here is derived from an EMBL/GenBank/DDBJ whole genome shotgun (WGS) entry which is preliminary data.</text>
</comment>
<organism evidence="8 9">
    <name type="scientific">Pyrrhoderma noxium</name>
    <dbReference type="NCBI Taxonomy" id="2282107"/>
    <lineage>
        <taxon>Eukaryota</taxon>
        <taxon>Fungi</taxon>
        <taxon>Dikarya</taxon>
        <taxon>Basidiomycota</taxon>
        <taxon>Agaricomycotina</taxon>
        <taxon>Agaricomycetes</taxon>
        <taxon>Hymenochaetales</taxon>
        <taxon>Hymenochaetaceae</taxon>
        <taxon>Pyrrhoderma</taxon>
    </lineage>
</organism>
<sequence length="1079" mass="119600">MRSLLKPTRSLSRKHTTAQRVLFSDTYVSRFPRRDSAAPARPASRTHKRASSSSIPAVSNAPIDRIEGLRSPIPPPGPTPPEEPTEGPTEKERPRVRRKSKLEPEDEPSVSLPSELNILWTPEKLGTTSPSALPPPEIFQEVLTNLLITLHPQTQHRSVYPSPTGTIEPTLALYCPIEGGDYIIDETIRELSRKTNSDVVVLDSVQLAGGEWGSFGKAAEVLNLPKNPLHFRPPIPPPVFHPPGGRPGPNQDHEEDDDDDFDHGNFIPTSMSFHIVPPPLPNRGGKLPLLPPSIRSSAVSKAKAFFSELINSQPMHNDQPSQKKHRSRLIYVRDYPTLAESASTWYPPLLNAVRQYRQGLSRSGSIANNVTIVFGMTPSIVQPTPPFGPSQSLLGLLNSRREAPVLNVPKRGRSDFGEDERAEKARERRLRDRLRKWERNEHMLLDEAPRLPQITENGQLINSSERGEVVCVGGDGSFTNPPTSPSGIFSALRNIVGRENPGNNAPFFRSATLVPSVRNHGLERNCRISRRQEINELTMRMAIGSVGGKLESRPDFSEVTLSDDLPTENVLGDVQALEVEEDEGSAMWDEWGNRVETWTNVKDIADRAVGSVVAQNMDTLKTASHSTPVPWSAVVEAWSARSVTKQIRKNWLKESSGKVHQEHLEDVDQKDRTQAQDDVIQRLREDTELTPHQQRLLGCIVDASTMPTSFNQVHLPTHTIDSIRTVVSLPLIYPSAFQQGILKQHSMTGCLLFGPPGTGKTLVVRALAKEAGCRMLVVQPSDVMDMYVGEGEKLVRSLFELARRLSPCVIFLDEIDALFGSRSSSRETGGALAHHGVITEFMQEMDGLRTNRDTNVIVIGATNRPFDLDDAILRRLPRRLLIDLPGVKEREEILKILLKDEEVAEDVDLKALAKRTEFFSGSDLKHLCVSAALDAVKEGVILPWTVPKEKESDTSSSIKTEGENSELNLTQSQPVPLSKGTDNVQGELLNVNTIPSVEDPPTPRVLCNRHFTKALKEITPSSSESLGTLAELRKWNDEFGEGQRRSKRKIMWGKGFGFIESPNSEKELVEGQGQVSANP</sequence>
<dbReference type="GO" id="GO:0016887">
    <property type="term" value="F:ATP hydrolysis activity"/>
    <property type="evidence" value="ECO:0007669"/>
    <property type="project" value="InterPro"/>
</dbReference>